<dbReference type="Proteomes" id="UP000825935">
    <property type="component" value="Chromosome 31"/>
</dbReference>
<evidence type="ECO:0000259" key="2">
    <source>
        <dbReference type="Pfam" id="PF12999"/>
    </source>
</evidence>
<feature type="transmembrane region" description="Helical" evidence="1">
    <location>
        <begin position="174"/>
        <end position="198"/>
    </location>
</feature>
<keyword evidence="4" id="KW-1185">Reference proteome</keyword>
<name>A0A8T2QXZ6_CERRI</name>
<keyword evidence="1" id="KW-1133">Transmembrane helix</keyword>
<dbReference type="PANTHER" id="PTHR12630:SF1">
    <property type="entry name" value="GLUCOSIDASE 2 SUBUNIT BETA"/>
    <property type="match status" value="1"/>
</dbReference>
<dbReference type="GO" id="GO:0006491">
    <property type="term" value="P:N-glycan processing"/>
    <property type="evidence" value="ECO:0007669"/>
    <property type="project" value="TreeGrafter"/>
</dbReference>
<dbReference type="GO" id="GO:0017177">
    <property type="term" value="C:glucosidase II complex"/>
    <property type="evidence" value="ECO:0007669"/>
    <property type="project" value="TreeGrafter"/>
</dbReference>
<dbReference type="PANTHER" id="PTHR12630">
    <property type="entry name" value="N-LINKED OLIGOSACCHARIDE PROCESSING"/>
    <property type="match status" value="1"/>
</dbReference>
<keyword evidence="1" id="KW-0472">Membrane</keyword>
<dbReference type="OMA" id="CANGRFH"/>
<organism evidence="3 4">
    <name type="scientific">Ceratopteris richardii</name>
    <name type="common">Triangle waterfern</name>
    <dbReference type="NCBI Taxonomy" id="49495"/>
    <lineage>
        <taxon>Eukaryota</taxon>
        <taxon>Viridiplantae</taxon>
        <taxon>Streptophyta</taxon>
        <taxon>Embryophyta</taxon>
        <taxon>Tracheophyta</taxon>
        <taxon>Polypodiopsida</taxon>
        <taxon>Polypodiidae</taxon>
        <taxon>Polypodiales</taxon>
        <taxon>Pteridineae</taxon>
        <taxon>Pteridaceae</taxon>
        <taxon>Parkerioideae</taxon>
        <taxon>Ceratopteris</taxon>
    </lineage>
</organism>
<sequence>MSNGWQKFSSVRQCIFLALLRMIAATAVTASTLNLRGISPQDLSHYDSGPFIWCKDGTKVFSTERLNDDFCDCADGTDEPGTSACANGRFHCGNQKNTPLWVFSSRVNDGICDCCDGSDEYDGRVQCNSVCAIEDDMGFTQRITIDTDKEFPLRDRIKFEDTREDLKASTSDSYLLQMIEVLEILLVIFALWHLYCWIFHRGSGTRRRISR</sequence>
<dbReference type="OrthoDB" id="28322at2759"/>
<proteinExistence type="predicted"/>
<dbReference type="EMBL" id="CM035436">
    <property type="protein sequence ID" value="KAH7288328.1"/>
    <property type="molecule type" value="Genomic_DNA"/>
</dbReference>
<reference evidence="3" key="1">
    <citation type="submission" date="2021-08" db="EMBL/GenBank/DDBJ databases">
        <title>WGS assembly of Ceratopteris richardii.</title>
        <authorList>
            <person name="Marchant D.B."/>
            <person name="Chen G."/>
            <person name="Jenkins J."/>
            <person name="Shu S."/>
            <person name="Leebens-Mack J."/>
            <person name="Grimwood J."/>
            <person name="Schmutz J."/>
            <person name="Soltis P."/>
            <person name="Soltis D."/>
            <person name="Chen Z.-H."/>
        </authorList>
    </citation>
    <scope>NUCLEOTIDE SEQUENCE</scope>
    <source>
        <strain evidence="3">Whitten #5841</strain>
        <tissue evidence="3">Leaf</tissue>
    </source>
</reference>
<evidence type="ECO:0000313" key="4">
    <source>
        <dbReference type="Proteomes" id="UP000825935"/>
    </source>
</evidence>
<dbReference type="AlphaFoldDB" id="A0A8T2QXZ6"/>
<gene>
    <name evidence="3" type="ORF">KP509_31G021800</name>
</gene>
<protein>
    <recommendedName>
        <fullName evidence="2">Glucosidase II beta subunit N-terminal domain-containing protein</fullName>
    </recommendedName>
</protein>
<feature type="domain" description="Glucosidase II beta subunit N-terminal" evidence="2">
    <location>
        <begin position="23"/>
        <end position="132"/>
    </location>
</feature>
<evidence type="ECO:0000256" key="1">
    <source>
        <dbReference type="SAM" id="Phobius"/>
    </source>
</evidence>
<accession>A0A8T2QXZ6</accession>
<comment type="caution">
    <text evidence="3">The sequence shown here is derived from an EMBL/GenBank/DDBJ whole genome shotgun (WGS) entry which is preliminary data.</text>
</comment>
<dbReference type="InterPro" id="IPR039794">
    <property type="entry name" value="Gtb1-like"/>
</dbReference>
<evidence type="ECO:0000313" key="3">
    <source>
        <dbReference type="EMBL" id="KAH7288328.1"/>
    </source>
</evidence>
<dbReference type="Pfam" id="PF12999">
    <property type="entry name" value="PRKCSH-like"/>
    <property type="match status" value="1"/>
</dbReference>
<dbReference type="InterPro" id="IPR028146">
    <property type="entry name" value="PRKCSH_N"/>
</dbReference>
<keyword evidence="1" id="KW-0812">Transmembrane</keyword>